<protein>
    <recommendedName>
        <fullName evidence="3">ArsR family transcriptional regulator</fullName>
    </recommendedName>
</protein>
<evidence type="ECO:0000313" key="2">
    <source>
        <dbReference type="Proteomes" id="UP001221924"/>
    </source>
</evidence>
<dbReference type="EMBL" id="JARFID010001204">
    <property type="protein sequence ID" value="MDE8698427.1"/>
    <property type="molecule type" value="Genomic_DNA"/>
</dbReference>
<dbReference type="Proteomes" id="UP001221924">
    <property type="component" value="Unassembled WGS sequence"/>
</dbReference>
<organism evidence="1 2">
    <name type="scientific">Bacteroides cellulosilyticus</name>
    <dbReference type="NCBI Taxonomy" id="246787"/>
    <lineage>
        <taxon>Bacteria</taxon>
        <taxon>Pseudomonadati</taxon>
        <taxon>Bacteroidota</taxon>
        <taxon>Bacteroidia</taxon>
        <taxon>Bacteroidales</taxon>
        <taxon>Bacteroidaceae</taxon>
        <taxon>Bacteroides</taxon>
    </lineage>
</organism>
<evidence type="ECO:0000313" key="1">
    <source>
        <dbReference type="EMBL" id="MDE8698427.1"/>
    </source>
</evidence>
<sequence>DMDMESRAYHKHLKELVEEGVVDIKYVDEAVKRILLKKSITVSAGENQTEVVIEWAKTSWEITPVEDTP</sequence>
<name>A0AAX4Y378_9BACE</name>
<comment type="caution">
    <text evidence="1">The sequence shown here is derived from an EMBL/GenBank/DDBJ whole genome shotgun (WGS) entry which is preliminary data.</text>
</comment>
<accession>A0AAX4Y378</accession>
<dbReference type="AlphaFoldDB" id="A0AAX4Y378"/>
<reference evidence="1" key="1">
    <citation type="submission" date="2023-03" db="EMBL/GenBank/DDBJ databases">
        <title>DFI Biobank Strains.</title>
        <authorList>
            <person name="Mostad J."/>
            <person name="Paddock L."/>
            <person name="Medina S."/>
            <person name="Waligurski E."/>
            <person name="Barat B."/>
            <person name="Smith R."/>
            <person name="Burgo V."/>
            <person name="Metcalfe C."/>
            <person name="Woodson C."/>
            <person name="Sundararajan A."/>
            <person name="Ramaswamy R."/>
            <person name="Lin H."/>
            <person name="Pamer E.G."/>
        </authorList>
    </citation>
    <scope>NUCLEOTIDE SEQUENCE</scope>
    <source>
        <strain evidence="1">DFI.9.5</strain>
    </source>
</reference>
<evidence type="ECO:0008006" key="3">
    <source>
        <dbReference type="Google" id="ProtNLM"/>
    </source>
</evidence>
<gene>
    <name evidence="1" type="ORF">PZH42_31530</name>
</gene>
<proteinExistence type="predicted"/>
<feature type="non-terminal residue" evidence="1">
    <location>
        <position position="1"/>
    </location>
</feature>